<feature type="compositionally biased region" description="Low complexity" evidence="1">
    <location>
        <begin position="272"/>
        <end position="288"/>
    </location>
</feature>
<gene>
    <name evidence="2" type="ORF">V9T40_014358</name>
</gene>
<comment type="caution">
    <text evidence="2">The sequence shown here is derived from an EMBL/GenBank/DDBJ whole genome shotgun (WGS) entry which is preliminary data.</text>
</comment>
<dbReference type="EMBL" id="JBBCAQ010000038">
    <property type="protein sequence ID" value="KAK7571886.1"/>
    <property type="molecule type" value="Genomic_DNA"/>
</dbReference>
<dbReference type="AlphaFoldDB" id="A0AAN9XYC7"/>
<accession>A0AAN9XYC7</accession>
<feature type="region of interest" description="Disordered" evidence="1">
    <location>
        <begin position="269"/>
        <end position="288"/>
    </location>
</feature>
<keyword evidence="3" id="KW-1185">Reference proteome</keyword>
<evidence type="ECO:0000313" key="3">
    <source>
        <dbReference type="Proteomes" id="UP001367676"/>
    </source>
</evidence>
<name>A0AAN9XYC7_9HEMI</name>
<evidence type="ECO:0000313" key="2">
    <source>
        <dbReference type="EMBL" id="KAK7571886.1"/>
    </source>
</evidence>
<sequence>MAANRSTLPIVSDFKPSELANLTSQEEHKLQLRALLDKDMDTEFQIFFLELLAKNSGNEFYGFIDDENANRECTAIIKAFFECLGKLKVQNYAVRVFQKAAVEWIMSYIGQARGDYGKSLSLFCSEMNVQLKNETVYKALRDENKKSESWRPKKILLYSIPKSENELRKALAEVYNAPQTKKYVAHSAYITSDKSSTEEQSIKLTISNLIKVPGKFEIVQKIYDQVILELVSQTEDIAVNKIDIGEDGLPTMESITLLRKLKEKIDANPDLKSSITTTESSKSTGKSR</sequence>
<dbReference type="Proteomes" id="UP001367676">
    <property type="component" value="Unassembled WGS sequence"/>
</dbReference>
<protein>
    <submittedName>
        <fullName evidence="2">Uncharacterized protein</fullName>
    </submittedName>
</protein>
<organism evidence="2 3">
    <name type="scientific">Parthenolecanium corni</name>
    <dbReference type="NCBI Taxonomy" id="536013"/>
    <lineage>
        <taxon>Eukaryota</taxon>
        <taxon>Metazoa</taxon>
        <taxon>Ecdysozoa</taxon>
        <taxon>Arthropoda</taxon>
        <taxon>Hexapoda</taxon>
        <taxon>Insecta</taxon>
        <taxon>Pterygota</taxon>
        <taxon>Neoptera</taxon>
        <taxon>Paraneoptera</taxon>
        <taxon>Hemiptera</taxon>
        <taxon>Sternorrhyncha</taxon>
        <taxon>Coccoidea</taxon>
        <taxon>Coccidae</taxon>
        <taxon>Parthenolecanium</taxon>
    </lineage>
</organism>
<evidence type="ECO:0000256" key="1">
    <source>
        <dbReference type="SAM" id="MobiDB-lite"/>
    </source>
</evidence>
<reference evidence="2 3" key="1">
    <citation type="submission" date="2024-03" db="EMBL/GenBank/DDBJ databases">
        <title>Adaptation during the transition from Ophiocordyceps entomopathogen to insect associate is accompanied by gene loss and intensified selection.</title>
        <authorList>
            <person name="Ward C.M."/>
            <person name="Onetto C.A."/>
            <person name="Borneman A.R."/>
        </authorList>
    </citation>
    <scope>NUCLEOTIDE SEQUENCE [LARGE SCALE GENOMIC DNA]</scope>
    <source>
        <strain evidence="2">AWRI1</strain>
        <tissue evidence="2">Single Adult Female</tissue>
    </source>
</reference>
<proteinExistence type="predicted"/>